<evidence type="ECO:0000313" key="1">
    <source>
        <dbReference type="EMBL" id="ATL67386.1"/>
    </source>
</evidence>
<protein>
    <submittedName>
        <fullName evidence="1">Uncharacterized protein</fullName>
    </submittedName>
</protein>
<evidence type="ECO:0000313" key="2">
    <source>
        <dbReference type="Proteomes" id="UP000221961"/>
    </source>
</evidence>
<dbReference type="InterPro" id="IPR046203">
    <property type="entry name" value="DUF6236"/>
</dbReference>
<dbReference type="KEGG" id="ntp:CRH09_15445"/>
<name>A0A291RIH8_9NOCA</name>
<dbReference type="AlphaFoldDB" id="A0A291RIH8"/>
<dbReference type="Pfam" id="PF19749">
    <property type="entry name" value="DUF6236"/>
    <property type="match status" value="1"/>
</dbReference>
<proteinExistence type="predicted"/>
<organism evidence="1 2">
    <name type="scientific">Nocardia terpenica</name>
    <dbReference type="NCBI Taxonomy" id="455432"/>
    <lineage>
        <taxon>Bacteria</taxon>
        <taxon>Bacillati</taxon>
        <taxon>Actinomycetota</taxon>
        <taxon>Actinomycetes</taxon>
        <taxon>Mycobacteriales</taxon>
        <taxon>Nocardiaceae</taxon>
        <taxon>Nocardia</taxon>
    </lineage>
</organism>
<reference evidence="1 2" key="1">
    <citation type="submission" date="2017-10" db="EMBL/GenBank/DDBJ databases">
        <title>Comparative genomics between pathogenic Norcardia.</title>
        <authorList>
            <person name="Zeng L."/>
        </authorList>
    </citation>
    <scope>NUCLEOTIDE SEQUENCE [LARGE SCALE GENOMIC DNA]</scope>
    <source>
        <strain evidence="1 2">NC_YFY_NT001</strain>
    </source>
</reference>
<sequence length="233" mass="25914">MCALAERVAASDQLHPVTDLTMPFTASGTWTVDRLSRVLLADPRLCADSSVESPEVQDTFVFLAFETVMPSGIADVPIDQILEVRRRYGVEFDAFRTYVGEQAQHLAGLRDVRDIAVFREHLHTEVHTRVLAQLQQLEERLRSLGLQSVRSVANVKTLALPPIAAAAADYLGIGAEITTPTVLAACVLTAPVQWRSQRRDTIRTSPVGYLFRIDRKLNAASLASRITRRWPRP</sequence>
<gene>
    <name evidence="1" type="ORF">CRH09_15445</name>
</gene>
<dbReference type="EMBL" id="CP023778">
    <property type="protein sequence ID" value="ATL67386.1"/>
    <property type="molecule type" value="Genomic_DNA"/>
</dbReference>
<dbReference type="Proteomes" id="UP000221961">
    <property type="component" value="Chromosome"/>
</dbReference>
<accession>A0A291RIH8</accession>